<dbReference type="AlphaFoldDB" id="A0A246WT20"/>
<protein>
    <submittedName>
        <fullName evidence="1">Uncharacterized protein</fullName>
    </submittedName>
</protein>
<evidence type="ECO:0000313" key="1">
    <source>
        <dbReference type="EMBL" id="OWY30136.1"/>
    </source>
</evidence>
<dbReference type="Proteomes" id="UP000197596">
    <property type="component" value="Unassembled WGS sequence"/>
</dbReference>
<organism evidence="1 2">
    <name type="scientific">Herbaspirillum robiniae</name>
    <dbReference type="NCBI Taxonomy" id="2014887"/>
    <lineage>
        <taxon>Bacteria</taxon>
        <taxon>Pseudomonadati</taxon>
        <taxon>Pseudomonadota</taxon>
        <taxon>Betaproteobacteria</taxon>
        <taxon>Burkholderiales</taxon>
        <taxon>Oxalobacteraceae</taxon>
        <taxon>Herbaspirillum</taxon>
    </lineage>
</organism>
<accession>A0A246WT20</accession>
<name>A0A246WT20_9BURK</name>
<evidence type="ECO:0000313" key="2">
    <source>
        <dbReference type="Proteomes" id="UP000197596"/>
    </source>
</evidence>
<proteinExistence type="predicted"/>
<dbReference type="EMBL" id="NJGU01000003">
    <property type="protein sequence ID" value="OWY30136.1"/>
    <property type="molecule type" value="Genomic_DNA"/>
</dbReference>
<comment type="caution">
    <text evidence="1">The sequence shown here is derived from an EMBL/GenBank/DDBJ whole genome shotgun (WGS) entry which is preliminary data.</text>
</comment>
<gene>
    <name evidence="1" type="ORF">CEJ42_05865</name>
</gene>
<reference evidence="1 2" key="1">
    <citation type="submission" date="2017-06" db="EMBL/GenBank/DDBJ databases">
        <title>Herbaspirillum phytohormonus sp. nov., isolated from the root nodule of Robinia pseudoacacia in lead-zinc mine.</title>
        <authorList>
            <person name="Fan M."/>
            <person name="Lin Y."/>
        </authorList>
    </citation>
    <scope>NUCLEOTIDE SEQUENCE [LARGE SCALE GENOMIC DNA]</scope>
    <source>
        <strain evidence="1 2">HZ10</strain>
    </source>
</reference>
<sequence length="248" mass="26599">MKIESLDVPAITDGNSIDPLLYDPVVASQASILRLASILREACERLRGTIANKAGGSSASLHLKIIDLASYAVKLASKSDQDSAALRLVITESMLDRGDFTGATQEAPKMMGDASAAFKSAPDAKNALLYARALKANAAAWREKRARNSSTDIRVSIALLDQASDVLWDFTQYPGVSSVMADINVDAARMLNLLRTAAELKSAEDRLVAAICFQMHAENGQGNNFESWRSAVNAPALANCTMVRRNAI</sequence>